<organism evidence="2 3">
    <name type="scientific">Ceraceosorus bombacis</name>
    <dbReference type="NCBI Taxonomy" id="401625"/>
    <lineage>
        <taxon>Eukaryota</taxon>
        <taxon>Fungi</taxon>
        <taxon>Dikarya</taxon>
        <taxon>Basidiomycota</taxon>
        <taxon>Ustilaginomycotina</taxon>
        <taxon>Exobasidiomycetes</taxon>
        <taxon>Ceraceosorales</taxon>
        <taxon>Ceraceosoraceae</taxon>
        <taxon>Ceraceosorus</taxon>
    </lineage>
</organism>
<proteinExistence type="predicted"/>
<feature type="region of interest" description="Disordered" evidence="1">
    <location>
        <begin position="64"/>
        <end position="89"/>
    </location>
</feature>
<accession>A0A0P1B868</accession>
<evidence type="ECO:0000313" key="3">
    <source>
        <dbReference type="Proteomes" id="UP000054845"/>
    </source>
</evidence>
<reference evidence="2 3" key="1">
    <citation type="submission" date="2014-09" db="EMBL/GenBank/DDBJ databases">
        <authorList>
            <person name="Magalhaes I.L.F."/>
            <person name="Oliveira U."/>
            <person name="Santos F.R."/>
            <person name="Vidigal T.H.D.A."/>
            <person name="Brescovit A.D."/>
            <person name="Santos A.J."/>
        </authorList>
    </citation>
    <scope>NUCLEOTIDE SEQUENCE [LARGE SCALE GENOMIC DNA]</scope>
</reference>
<dbReference type="EMBL" id="CCYA01000118">
    <property type="protein sequence ID" value="CEH12129.1"/>
    <property type="molecule type" value="Genomic_DNA"/>
</dbReference>
<feature type="compositionally biased region" description="Basic and acidic residues" evidence="1">
    <location>
        <begin position="80"/>
        <end position="89"/>
    </location>
</feature>
<feature type="compositionally biased region" description="Polar residues" evidence="1">
    <location>
        <begin position="64"/>
        <end position="79"/>
    </location>
</feature>
<keyword evidence="3" id="KW-1185">Reference proteome</keyword>
<name>A0A0P1B868_9BASI</name>
<protein>
    <submittedName>
        <fullName evidence="2">Uncharacterized protein</fullName>
    </submittedName>
</protein>
<dbReference type="Proteomes" id="UP000054845">
    <property type="component" value="Unassembled WGS sequence"/>
</dbReference>
<dbReference type="AlphaFoldDB" id="A0A0P1B868"/>
<evidence type="ECO:0000256" key="1">
    <source>
        <dbReference type="SAM" id="MobiDB-lite"/>
    </source>
</evidence>
<sequence>MAVVEAGQSGFPKTSCCHHFPALGWLLLTARMSKLSAFPEALSDSSRFDIHLVFKDAIWRHFSSPSQRSEARGTNSNTKIAEHADDRLP</sequence>
<evidence type="ECO:0000313" key="2">
    <source>
        <dbReference type="EMBL" id="CEH12129.1"/>
    </source>
</evidence>